<organism evidence="2 3">
    <name type="scientific">Dryococelus australis</name>
    <dbReference type="NCBI Taxonomy" id="614101"/>
    <lineage>
        <taxon>Eukaryota</taxon>
        <taxon>Metazoa</taxon>
        <taxon>Ecdysozoa</taxon>
        <taxon>Arthropoda</taxon>
        <taxon>Hexapoda</taxon>
        <taxon>Insecta</taxon>
        <taxon>Pterygota</taxon>
        <taxon>Neoptera</taxon>
        <taxon>Polyneoptera</taxon>
        <taxon>Phasmatodea</taxon>
        <taxon>Verophasmatodea</taxon>
        <taxon>Anareolatae</taxon>
        <taxon>Phasmatidae</taxon>
        <taxon>Eurycanthinae</taxon>
        <taxon>Dryococelus</taxon>
    </lineage>
</organism>
<feature type="region of interest" description="Disordered" evidence="1">
    <location>
        <begin position="812"/>
        <end position="847"/>
    </location>
</feature>
<dbReference type="EMBL" id="JARBHB010000011">
    <property type="protein sequence ID" value="KAJ8872827.1"/>
    <property type="molecule type" value="Genomic_DNA"/>
</dbReference>
<evidence type="ECO:0000313" key="3">
    <source>
        <dbReference type="Proteomes" id="UP001159363"/>
    </source>
</evidence>
<keyword evidence="3" id="KW-1185">Reference proteome</keyword>
<dbReference type="Proteomes" id="UP001159363">
    <property type="component" value="Chromosome 10"/>
</dbReference>
<name>A0ABQ9GLE9_9NEOP</name>
<sequence>MRSGLCHSVLDYDVMCLPVVVLPRGRQGVVSLPWCGYRQTAVVPRGRQGVVSQTAVGVVSQSAVVRISADSCCASWPPGCRQSVCRGEDIGRQLLCLVAARVSSVSLPWCGYRQTAVVPRGRQGVVSQSAVVRISADSCCASWPPGCRQSVCRGADIGRQLLCLVAARVSSVNMPFCGYRQTAVVPRGRQGVVSQSAVVRISADSCCASWPPGCRQSVCRGEDIGRQLLCLVAARVSSVSLPWCGYRQTAVVPRGRQGVVSQSVCRGADIGRQLLCLVAARVSSVSLPWVSSVSLPWCGYRQTAVVPRGRQAADIGRQLFCLVAGSGGLTALGGSVNACRKTGMSTDVPGKVWGQTCTELIHYSLVKFLCEKGETETRPGFLSGNAERNFNFKFEPYCSDAWQHLHIHRMPPTSRRRSVARLARVGSALEAPSPYVRPLKQRQTKYVKQPRVPSTNVEDLIVGTASTSLKRGPLASLTEGILASYYKKSPGSGGYPQIDFKRGHFIVSSLKPPAPSPRHMCPYLACSTTRRAGEFHHDSVSDTTVSIPSSGHSEFSHGGIVSDDAVGRWVFSVFCRFSPTLLFRWCSMLTSITRTGSRDLDVKRRPDVFTHSSRHVWGGKPLYFYVKTLNSLSYLGANFNSSKPCAQADTVFPENQLQKRINILDLPSVMLTTTTRHAGRNEVLGWKHCGYAMRARNGSSVVVFEPFFAKSCNVKRLFYDACLLFYLFGILSVHEQRRCVMSQYSRTRPANCSDVSVTRLGEESQIYVMLLKRSTGALVDHPSRWQGVWDKYTTRNYKTLGKTFCGVRRSVDPRREQPSHLSTARRFPTQHSGYSNGVSQDEGERNQEVVRRPQDNTLGHDGDNCRHCIGNRAVCSDTRVPTNNNLGHDGDNCRHCIGNHAVCVVLGIGYNHLWQPFLGTRVLISHCPCSRTHVYQQTTTSGAREPRVYGVLCADTLHGARADGSILAAGEGHVKALTQLTTLTFDFAIRLYPQRPHQACHARNSGATPANCSGPHGRENGALLELKALRDKVSTFETNLGKKVNAVACIYFNGKCTDAAIGVREIKTSPFILSHYLYVYFELVNWKLLHQVYTGFVWGRNEANEFFYMHGNEQGRRKTEMQYIQWRIQRDPPFLEARPAVIKSDPIGQASGISVIKCHLQLEGIPADIEKVPSFFFFFFVLFSMPPPVLRPCGLCSSLLGEVGPSLNRSEVYAIFPIIPAHSFTLPFFLFLSISLTLGRHFLSRFFLFLPGLAPRTLLQDMTLTSEPFKTSAGGDNLISLAGATPYSSPSPPAFFFFFFSNFAECQISRRIPSSALGRSTFSLPHSWKFITPLAIYTCPAWSQLTTHNTRPLTHLFFRSPRLTRGHALPAPRQDVLDLARIIPDITRYKFRQKRNRHSNSLVNQLSDLRPQASYPRRPLGSTEHIKREVRHGRTEEGAIVRTPLRQQRQSPRLTVNRARFPEGSLPDLRMCESCQTIPLVGGFSRDLLFFPPVHSGAGILSLCFTVIGYQDIGNLSYGPFTVTSGSSEALLKFYFQDIPPLHATKSINFAKGTAHCIRLLQRGLERHWGRSDVKVEGRYNVKRERGKRGCPEKTPPASVNARHVSHKRQTWANPARNRTRFVLLGGDVTNKPQRPLVYVVYIIFLPQDNGAYGYGYHAALLRQQIGLLALSYVTAGCTINSVAASEQQCREYHTGL</sequence>
<evidence type="ECO:0000256" key="1">
    <source>
        <dbReference type="SAM" id="MobiDB-lite"/>
    </source>
</evidence>
<evidence type="ECO:0000313" key="2">
    <source>
        <dbReference type="EMBL" id="KAJ8872827.1"/>
    </source>
</evidence>
<accession>A0ABQ9GLE9</accession>
<comment type="caution">
    <text evidence="2">The sequence shown here is derived from an EMBL/GenBank/DDBJ whole genome shotgun (WGS) entry which is preliminary data.</text>
</comment>
<feature type="compositionally biased region" description="Polar residues" evidence="1">
    <location>
        <begin position="829"/>
        <end position="839"/>
    </location>
</feature>
<reference evidence="2 3" key="1">
    <citation type="submission" date="2023-02" db="EMBL/GenBank/DDBJ databases">
        <title>LHISI_Scaffold_Assembly.</title>
        <authorList>
            <person name="Stuart O.P."/>
            <person name="Cleave R."/>
            <person name="Magrath M.J.L."/>
            <person name="Mikheyev A.S."/>
        </authorList>
    </citation>
    <scope>NUCLEOTIDE SEQUENCE [LARGE SCALE GENOMIC DNA]</scope>
    <source>
        <strain evidence="2">Daus_M_001</strain>
        <tissue evidence="2">Leg muscle</tissue>
    </source>
</reference>
<proteinExistence type="predicted"/>
<gene>
    <name evidence="2" type="ORF">PR048_026443</name>
</gene>
<protein>
    <submittedName>
        <fullName evidence="2">Uncharacterized protein</fullName>
    </submittedName>
</protein>